<reference evidence="4 5" key="1">
    <citation type="submission" date="2016-10" db="EMBL/GenBank/DDBJ databases">
        <authorList>
            <person name="de Groot N.N."/>
        </authorList>
    </citation>
    <scope>NUCLEOTIDE SEQUENCE [LARGE SCALE GENOMIC DNA]</scope>
    <source>
        <strain evidence="4 5">DSM 44215</strain>
    </source>
</reference>
<dbReference type="InterPro" id="IPR029044">
    <property type="entry name" value="Nucleotide-diphossugar_trans"/>
</dbReference>
<evidence type="ECO:0000313" key="4">
    <source>
        <dbReference type="EMBL" id="SDU62672.1"/>
    </source>
</evidence>
<gene>
    <name evidence="3" type="primary">ispD</name>
    <name evidence="4" type="ORF">SAMN04488548_1342761</name>
</gene>
<feature type="site" description="Transition state stabilizer" evidence="3">
    <location>
        <position position="24"/>
    </location>
</feature>
<dbReference type="PANTHER" id="PTHR32125:SF4">
    <property type="entry name" value="2-C-METHYL-D-ERYTHRITOL 4-PHOSPHATE CYTIDYLYLTRANSFERASE, CHLOROPLASTIC"/>
    <property type="match status" value="1"/>
</dbReference>
<proteinExistence type="inferred from homology"/>
<organism evidence="4 5">
    <name type="scientific">Gordonia westfalica</name>
    <dbReference type="NCBI Taxonomy" id="158898"/>
    <lineage>
        <taxon>Bacteria</taxon>
        <taxon>Bacillati</taxon>
        <taxon>Actinomycetota</taxon>
        <taxon>Actinomycetes</taxon>
        <taxon>Mycobacteriales</taxon>
        <taxon>Gordoniaceae</taxon>
        <taxon>Gordonia</taxon>
    </lineage>
</organism>
<dbReference type="STRING" id="158898.SAMN04488548_1342761"/>
<dbReference type="SUPFAM" id="SSF53448">
    <property type="entry name" value="Nucleotide-diphospho-sugar transferases"/>
    <property type="match status" value="1"/>
</dbReference>
<evidence type="ECO:0000256" key="2">
    <source>
        <dbReference type="ARBA" id="ARBA00022695"/>
    </source>
</evidence>
<keyword evidence="2 3" id="KW-0548">Nucleotidyltransferase</keyword>
<comment type="similarity">
    <text evidence="3">Belongs to the IspD/TarI cytidylyltransferase family. IspD subfamily.</text>
</comment>
<dbReference type="Pfam" id="PF01128">
    <property type="entry name" value="IspD"/>
    <property type="match status" value="1"/>
</dbReference>
<dbReference type="OrthoDB" id="9802561at2"/>
<dbReference type="GO" id="GO:0050518">
    <property type="term" value="F:2-C-methyl-D-erythritol 4-phosphate cytidylyltransferase activity"/>
    <property type="evidence" value="ECO:0007669"/>
    <property type="project" value="UniProtKB-UniRule"/>
</dbReference>
<dbReference type="Proteomes" id="UP000183180">
    <property type="component" value="Unassembled WGS sequence"/>
</dbReference>
<dbReference type="EC" id="2.7.7.60" evidence="3"/>
<comment type="pathway">
    <text evidence="3">Isoprenoid biosynthesis; isopentenyl diphosphate biosynthesis via DXP pathway; isopentenyl diphosphate from 1-deoxy-D-xylulose 5-phosphate: step 2/6.</text>
</comment>
<comment type="catalytic activity">
    <reaction evidence="3">
        <text>2-C-methyl-D-erythritol 4-phosphate + CTP + H(+) = 4-CDP-2-C-methyl-D-erythritol + diphosphate</text>
        <dbReference type="Rhea" id="RHEA:13429"/>
        <dbReference type="ChEBI" id="CHEBI:15378"/>
        <dbReference type="ChEBI" id="CHEBI:33019"/>
        <dbReference type="ChEBI" id="CHEBI:37563"/>
        <dbReference type="ChEBI" id="CHEBI:57823"/>
        <dbReference type="ChEBI" id="CHEBI:58262"/>
        <dbReference type="EC" id="2.7.7.60"/>
    </reaction>
</comment>
<keyword evidence="3" id="KW-0414">Isoprene biosynthesis</keyword>
<dbReference type="PANTHER" id="PTHR32125">
    <property type="entry name" value="2-C-METHYL-D-ERYTHRITOL 4-PHOSPHATE CYTIDYLYLTRANSFERASE, CHLOROPLASTIC"/>
    <property type="match status" value="1"/>
</dbReference>
<dbReference type="InterPro" id="IPR050088">
    <property type="entry name" value="IspD/TarI_cytidylyltransf_bact"/>
</dbReference>
<dbReference type="HAMAP" id="MF_00108">
    <property type="entry name" value="IspD"/>
    <property type="match status" value="1"/>
</dbReference>
<dbReference type="Gene3D" id="3.90.550.10">
    <property type="entry name" value="Spore Coat Polysaccharide Biosynthesis Protein SpsA, Chain A"/>
    <property type="match status" value="1"/>
</dbReference>
<dbReference type="EMBL" id="FNLM01000034">
    <property type="protein sequence ID" value="SDU62672.1"/>
    <property type="molecule type" value="Genomic_DNA"/>
</dbReference>
<dbReference type="AlphaFoldDB" id="A0A1H2K291"/>
<protein>
    <recommendedName>
        <fullName evidence="3">2-C-methyl-D-erythritol 4-phosphate cytidylyltransferase</fullName>
        <ecNumber evidence="3">2.7.7.60</ecNumber>
    </recommendedName>
    <alternativeName>
        <fullName evidence="3">4-diphosphocytidyl-2C-methyl-D-erythritol synthase</fullName>
    </alternativeName>
    <alternativeName>
        <fullName evidence="3">MEP cytidylyltransferase</fullName>
        <shortName evidence="3">MCT</shortName>
    </alternativeName>
</protein>
<dbReference type="InterPro" id="IPR001228">
    <property type="entry name" value="IspD"/>
</dbReference>
<feature type="site" description="Positions MEP for the nucleophilic attack" evidence="3">
    <location>
        <position position="160"/>
    </location>
</feature>
<dbReference type="RefSeq" id="WP_074851258.1">
    <property type="nucleotide sequence ID" value="NZ_FNLM01000034.1"/>
</dbReference>
<keyword evidence="1 3" id="KW-0808">Transferase</keyword>
<dbReference type="NCBIfam" id="TIGR00453">
    <property type="entry name" value="ispD"/>
    <property type="match status" value="1"/>
</dbReference>
<feature type="site" description="Positions MEP for the nucleophilic attack" evidence="3">
    <location>
        <position position="213"/>
    </location>
</feature>
<feature type="site" description="Transition state stabilizer" evidence="3">
    <location>
        <position position="31"/>
    </location>
</feature>
<dbReference type="FunFam" id="3.90.550.10:FF:000003">
    <property type="entry name" value="2-C-methyl-D-erythritol 4-phosphate cytidylyltransferase"/>
    <property type="match status" value="1"/>
</dbReference>
<dbReference type="GO" id="GO:0019288">
    <property type="term" value="P:isopentenyl diphosphate biosynthetic process, methylerythritol 4-phosphate pathway"/>
    <property type="evidence" value="ECO:0007669"/>
    <property type="project" value="UniProtKB-UniRule"/>
</dbReference>
<evidence type="ECO:0000256" key="3">
    <source>
        <dbReference type="HAMAP-Rule" id="MF_00108"/>
    </source>
</evidence>
<sequence>MTTTPEDSGAEVCVIIPAAGSGTRLGEPVPKAFVDLCGRSIIERCVDNIPASLGASIVVVVPIDLVERARELLPGVVVVPGGAHRSDSVRAGIAAAGAAQILLVHDAARPLTPAHVFTAVVEAVAAGHRAVVPGVPVVDTLKQVTPGSDGLELVARTVDREELRAVQTPQGFTREALLRAHADDSGLATDDAGLAERCGIPVHVVPGDPLAMKITTPWDLRIIRDVVGEPALDSEVGR</sequence>
<accession>A0A1H2K291</accession>
<dbReference type="InterPro" id="IPR034683">
    <property type="entry name" value="IspD/TarI"/>
</dbReference>
<comment type="function">
    <text evidence="3">Catalyzes the formation of 4-diphosphocytidyl-2-C-methyl-D-erythritol from CTP and 2-C-methyl-D-erythritol 4-phosphate (MEP).</text>
</comment>
<evidence type="ECO:0000256" key="1">
    <source>
        <dbReference type="ARBA" id="ARBA00022679"/>
    </source>
</evidence>
<dbReference type="CDD" id="cd02516">
    <property type="entry name" value="CDP-ME_synthetase"/>
    <property type="match status" value="1"/>
</dbReference>
<evidence type="ECO:0000313" key="5">
    <source>
        <dbReference type="Proteomes" id="UP000183180"/>
    </source>
</evidence>
<name>A0A1H2K291_9ACTN</name>
<dbReference type="UniPathway" id="UPA00056">
    <property type="reaction ID" value="UER00093"/>
</dbReference>